<comment type="caution">
    <text evidence="3">The sequence shown here is derived from an EMBL/GenBank/DDBJ whole genome shotgun (WGS) entry which is preliminary data.</text>
</comment>
<feature type="region of interest" description="Disordered" evidence="1">
    <location>
        <begin position="377"/>
        <end position="433"/>
    </location>
</feature>
<evidence type="ECO:0000259" key="2">
    <source>
        <dbReference type="Pfam" id="PF03432"/>
    </source>
</evidence>
<feature type="region of interest" description="Disordered" evidence="1">
    <location>
        <begin position="459"/>
        <end position="484"/>
    </location>
</feature>
<accession>A0A3A8E396</accession>
<name>A0A3A8E396_9GAMM</name>
<evidence type="ECO:0000313" key="3">
    <source>
        <dbReference type="EMBL" id="RKG29135.1"/>
    </source>
</evidence>
<keyword evidence="4" id="KW-1185">Reference proteome</keyword>
<dbReference type="Pfam" id="PF03432">
    <property type="entry name" value="Relaxase"/>
    <property type="match status" value="1"/>
</dbReference>
<evidence type="ECO:0000256" key="1">
    <source>
        <dbReference type="SAM" id="MobiDB-lite"/>
    </source>
</evidence>
<dbReference type="Proteomes" id="UP000282388">
    <property type="component" value="Unassembled WGS sequence"/>
</dbReference>
<organism evidence="3 4">
    <name type="scientific">Acinetobacter tianfuensis</name>
    <dbReference type="NCBI Taxonomy" id="2419603"/>
    <lineage>
        <taxon>Bacteria</taxon>
        <taxon>Pseudomonadati</taxon>
        <taxon>Pseudomonadota</taxon>
        <taxon>Gammaproteobacteria</taxon>
        <taxon>Moraxellales</taxon>
        <taxon>Moraxellaceae</taxon>
        <taxon>Acinetobacter</taxon>
    </lineage>
</organism>
<dbReference type="OrthoDB" id="5351104at2"/>
<proteinExistence type="predicted"/>
<feature type="region of interest" description="Disordered" evidence="1">
    <location>
        <begin position="818"/>
        <end position="842"/>
    </location>
</feature>
<sequence>MKVHIKFLNHGKGSAAHASAYVLDKLDHLGNVRAGVEVLRGDATTFNAVCDASPHLWKYTSGVIAWSKEDNPTNEQIQEVLNDFEKHAFSGLDPSQYHLFAVLHTDDDGSKHIHVLAPRLDIQSGKSLNIAPPGHEKHFDSLRDYFNTKYQWSRPDDLLLMHTTQEPNHIAKLNAQAKNILTSQDIETLTKKQFCKTVDNYVQTLLKTQTAENRADIVECIEQVKGVESVRQSKEFLTVTLTNGKKHRLKGDFYNEKFEIGLYSERLRAEAESRPTADELAQAIRDAQSIRDDYRAKRGAYNSKQHAFTASTADSNGSRIASKLDIDRNRESITPSHKRDHSELQSANRRIVDSASEYRYCGNIKSEIEHRFVFSLTSRPPSDHKPPVTEHQDRPTESREIYSNPSRASRSEPKQANQQSVPEPFDGKIEQSESTLRTTWDSDIYSVDVFNQFLFRLSNTNPRKNNRSTKANDSTERTSDNKPNQLFEQPTEIRHAERNRPFFDRAKQLIDATKQLVSGAKQGFESTSRFIKDHLDRLQRSRAGITGQNQHFAGGETGTTRLDLGTQRRAIQNRAGEFFAGFTAKLSKQLNEPITNAINTSLKPSELKQYCEQYGEHRTQTYSTENYSSTDRSRAGSLEALTTQSINQYRRRLEDSGQATTAVRNNAWRLDNIDQRFEELTELVKDIRIKPQRASKFSLRYDNYYPNYNIGHERLSKKQDELYRNKNQLGIIDCIAEKADNLKQYTSRASNSLSSYDYEKIEKIIKNDEIMLKYLNCEIILEPQNDRLKSQRQAYQNCLDSFKYIKIFIAEKKAPIAEKHFSQPSPEPENKPQQNRDFDFDF</sequence>
<gene>
    <name evidence="3" type="ORF">D7V32_16375</name>
</gene>
<feature type="compositionally biased region" description="Polar residues" evidence="1">
    <location>
        <begin position="401"/>
        <end position="421"/>
    </location>
</feature>
<feature type="compositionally biased region" description="Basic and acidic residues" evidence="1">
    <location>
        <begin position="322"/>
        <end position="331"/>
    </location>
</feature>
<feature type="region of interest" description="Disordered" evidence="1">
    <location>
        <begin position="309"/>
        <end position="348"/>
    </location>
</feature>
<feature type="domain" description="MobA/VirD2-like nuclease" evidence="2">
    <location>
        <begin position="58"/>
        <end position="150"/>
    </location>
</feature>
<evidence type="ECO:0000313" key="4">
    <source>
        <dbReference type="Proteomes" id="UP000282388"/>
    </source>
</evidence>
<dbReference type="EMBL" id="RAXV01000059">
    <property type="protein sequence ID" value="RKG29135.1"/>
    <property type="molecule type" value="Genomic_DNA"/>
</dbReference>
<dbReference type="RefSeq" id="WP_120403856.1">
    <property type="nucleotide sequence ID" value="NZ_RAXV01000059.1"/>
</dbReference>
<dbReference type="InterPro" id="IPR005094">
    <property type="entry name" value="Endonuclease_MobA/VirD2"/>
</dbReference>
<dbReference type="AlphaFoldDB" id="A0A3A8E396"/>
<feature type="compositionally biased region" description="Basic and acidic residues" evidence="1">
    <location>
        <begin position="828"/>
        <end position="842"/>
    </location>
</feature>
<protein>
    <submittedName>
        <fullName evidence="3">Mobilization protein</fullName>
    </submittedName>
</protein>
<feature type="compositionally biased region" description="Polar residues" evidence="1">
    <location>
        <begin position="309"/>
        <end position="319"/>
    </location>
</feature>
<reference evidence="3 4" key="1">
    <citation type="submission" date="2018-09" db="EMBL/GenBank/DDBJ databases">
        <title>The draft genome of Acinetobacter spp. strains.</title>
        <authorList>
            <person name="Qin J."/>
            <person name="Feng Y."/>
            <person name="Zong Z."/>
        </authorList>
    </citation>
    <scope>NUCLEOTIDE SEQUENCE [LARGE SCALE GENOMIC DNA]</scope>
    <source>
        <strain evidence="3 4">WCHAc060012</strain>
    </source>
</reference>
<feature type="compositionally biased region" description="Polar residues" evidence="1">
    <location>
        <begin position="459"/>
        <end position="472"/>
    </location>
</feature>
<feature type="compositionally biased region" description="Basic and acidic residues" evidence="1">
    <location>
        <begin position="381"/>
        <end position="400"/>
    </location>
</feature>